<organism evidence="1 3">
    <name type="scientific">Gossypium laxum</name>
    <dbReference type="NCBI Taxonomy" id="34288"/>
    <lineage>
        <taxon>Eukaryota</taxon>
        <taxon>Viridiplantae</taxon>
        <taxon>Streptophyta</taxon>
        <taxon>Embryophyta</taxon>
        <taxon>Tracheophyta</taxon>
        <taxon>Spermatophyta</taxon>
        <taxon>Magnoliopsida</taxon>
        <taxon>eudicotyledons</taxon>
        <taxon>Gunneridae</taxon>
        <taxon>Pentapetalae</taxon>
        <taxon>rosids</taxon>
        <taxon>malvids</taxon>
        <taxon>Malvales</taxon>
        <taxon>Malvaceae</taxon>
        <taxon>Malvoideae</taxon>
        <taxon>Gossypium</taxon>
    </lineage>
</organism>
<evidence type="ECO:0000313" key="3">
    <source>
        <dbReference type="Proteomes" id="UP000593574"/>
    </source>
</evidence>
<protein>
    <submittedName>
        <fullName evidence="1">Uncharacterized protein</fullName>
    </submittedName>
</protein>
<dbReference type="AlphaFoldDB" id="A0A7J8Z6X8"/>
<reference evidence="1" key="2">
    <citation type="submission" date="2020-04" db="EMBL/GenBank/DDBJ databases">
        <authorList>
            <person name="Grover C.E."/>
            <person name="Arick M.A. II"/>
            <person name="Thrash A."/>
            <person name="Conover J.L."/>
            <person name="Sanders W.S."/>
            <person name="Peterson D.G."/>
            <person name="Scheffler J.A."/>
            <person name="Scheffler B.E."/>
            <person name="Wendel J.F."/>
        </authorList>
    </citation>
    <scope>NUCLEOTIDE SEQUENCE</scope>
    <source>
        <strain evidence="1">4</strain>
        <tissue evidence="1">Leaf</tissue>
    </source>
</reference>
<name>A0A7J8Z6X8_9ROSI</name>
<dbReference type="EMBL" id="JABEZV010000003">
    <property type="protein sequence ID" value="MBA0707342.1"/>
    <property type="molecule type" value="Genomic_DNA"/>
</dbReference>
<accession>A0A7J8Z6X8</accession>
<reference evidence="1 3" key="1">
    <citation type="journal article" date="2019" name="Genome Biol. Evol.">
        <title>Insights into the evolution of the New World diploid cottons (Gossypium, subgenus Houzingenia) based on genome sequencing.</title>
        <authorList>
            <person name="Grover C.E."/>
            <person name="Arick M.A. 2nd"/>
            <person name="Thrash A."/>
            <person name="Conover J.L."/>
            <person name="Sanders W.S."/>
            <person name="Peterson D.G."/>
            <person name="Frelichowski J.E."/>
            <person name="Scheffler J.A."/>
            <person name="Scheffler B.E."/>
            <person name="Wendel J.F."/>
        </authorList>
    </citation>
    <scope>NUCLEOTIDE SEQUENCE [LARGE SCALE GENOMIC DNA]</scope>
    <source>
        <strain evidence="1">4</strain>
        <tissue evidence="1">Leaf</tissue>
    </source>
</reference>
<evidence type="ECO:0000313" key="2">
    <source>
        <dbReference type="EMBL" id="MBA0729829.1"/>
    </source>
</evidence>
<dbReference type="Proteomes" id="UP000593574">
    <property type="component" value="Unassembled WGS sequence"/>
</dbReference>
<sequence length="57" mass="6438">MDYHLVGFCVMGGAWEPATMTNLYDPSHLREVIWPNWTGPLLGEIESTSPELVKYGK</sequence>
<dbReference type="EMBL" id="JABEZV010440225">
    <property type="protein sequence ID" value="MBA0729829.1"/>
    <property type="molecule type" value="Genomic_DNA"/>
</dbReference>
<gene>
    <name evidence="1" type="ORF">Golax_019392</name>
    <name evidence="2" type="ORF">Golax_025905</name>
</gene>
<proteinExistence type="predicted"/>
<comment type="caution">
    <text evidence="1">The sequence shown here is derived from an EMBL/GenBank/DDBJ whole genome shotgun (WGS) entry which is preliminary data.</text>
</comment>
<evidence type="ECO:0000313" key="1">
    <source>
        <dbReference type="EMBL" id="MBA0707342.1"/>
    </source>
</evidence>
<keyword evidence="3" id="KW-1185">Reference proteome</keyword>